<dbReference type="Gene3D" id="2.60.40.730">
    <property type="entry name" value="SOR catalytic domain"/>
    <property type="match status" value="1"/>
</dbReference>
<proteinExistence type="predicted"/>
<dbReference type="InterPro" id="IPR036073">
    <property type="entry name" value="Desulfoferrodoxin_Fe-bd_dom_sf"/>
</dbReference>
<dbReference type="EMBL" id="UINC01007329">
    <property type="protein sequence ID" value="SVA32706.1"/>
    <property type="molecule type" value="Genomic_DNA"/>
</dbReference>
<dbReference type="Pfam" id="PF13501">
    <property type="entry name" value="SoxY"/>
    <property type="match status" value="1"/>
</dbReference>
<evidence type="ECO:0000259" key="1">
    <source>
        <dbReference type="Pfam" id="PF13501"/>
    </source>
</evidence>
<name>A0A381UX50_9ZZZZ</name>
<reference evidence="2" key="1">
    <citation type="submission" date="2018-05" db="EMBL/GenBank/DDBJ databases">
        <authorList>
            <person name="Lanie J.A."/>
            <person name="Ng W.-L."/>
            <person name="Kazmierczak K.M."/>
            <person name="Andrzejewski T.M."/>
            <person name="Davidsen T.M."/>
            <person name="Wayne K.J."/>
            <person name="Tettelin H."/>
            <person name="Glass J.I."/>
            <person name="Rusch D."/>
            <person name="Podicherti R."/>
            <person name="Tsui H.-C.T."/>
            <person name="Winkler M.E."/>
        </authorList>
    </citation>
    <scope>NUCLEOTIDE SEQUENCE</scope>
</reference>
<feature type="domain" description="Ig-like SoxY" evidence="1">
    <location>
        <begin position="43"/>
        <end position="132"/>
    </location>
</feature>
<dbReference type="GO" id="GO:0005506">
    <property type="term" value="F:iron ion binding"/>
    <property type="evidence" value="ECO:0007669"/>
    <property type="project" value="InterPro"/>
</dbReference>
<dbReference type="AlphaFoldDB" id="A0A381UX50"/>
<accession>A0A381UX50</accession>
<dbReference type="InterPro" id="IPR032711">
    <property type="entry name" value="SoxY"/>
</dbReference>
<gene>
    <name evidence="2" type="ORF">METZ01_LOCUS85560</name>
</gene>
<feature type="non-terminal residue" evidence="2">
    <location>
        <position position="1"/>
    </location>
</feature>
<sequence length="132" mass="14349">MVGGLMVPLLSVIPSSNDAHGAIFQTPKDLENLTELERIHLPKISLPPVVEDGANASIVCSVDHPMDEDHYIKSIQIMNFADPIVIKGKFFLTPVNGEAYLSTQIRLSGGEGTVWVIAECNKHGKWAASKKV</sequence>
<dbReference type="GO" id="GO:0016491">
    <property type="term" value="F:oxidoreductase activity"/>
    <property type="evidence" value="ECO:0007669"/>
    <property type="project" value="InterPro"/>
</dbReference>
<evidence type="ECO:0000313" key="2">
    <source>
        <dbReference type="EMBL" id="SVA32706.1"/>
    </source>
</evidence>
<feature type="non-terminal residue" evidence="2">
    <location>
        <position position="132"/>
    </location>
</feature>
<dbReference type="SUPFAM" id="SSF49367">
    <property type="entry name" value="Superoxide reductase-like"/>
    <property type="match status" value="1"/>
</dbReference>
<organism evidence="2">
    <name type="scientific">marine metagenome</name>
    <dbReference type="NCBI Taxonomy" id="408172"/>
    <lineage>
        <taxon>unclassified sequences</taxon>
        <taxon>metagenomes</taxon>
        <taxon>ecological metagenomes</taxon>
    </lineage>
</organism>
<protein>
    <recommendedName>
        <fullName evidence="1">Ig-like SoxY domain-containing protein</fullName>
    </recommendedName>
</protein>